<dbReference type="EMBL" id="QGLP01000003">
    <property type="protein sequence ID" value="PXZ06596.1"/>
    <property type="molecule type" value="Genomic_DNA"/>
</dbReference>
<evidence type="ECO:0000313" key="4">
    <source>
        <dbReference type="EMBL" id="PXZ08591.1"/>
    </source>
</evidence>
<accession>A0A2V4EBX9</accession>
<evidence type="ECO:0000256" key="2">
    <source>
        <dbReference type="ARBA" id="ARBA00023002"/>
    </source>
</evidence>
<dbReference type="InterPro" id="IPR020904">
    <property type="entry name" value="Sc_DH/Rdtase_CS"/>
</dbReference>
<name>A0A2V4EBX9_9GAMM</name>
<evidence type="ECO:0000313" key="5">
    <source>
        <dbReference type="Proteomes" id="UP000247483"/>
    </source>
</evidence>
<dbReference type="PRINTS" id="PR00081">
    <property type="entry name" value="GDHRDH"/>
</dbReference>
<dbReference type="Gene3D" id="3.40.50.720">
    <property type="entry name" value="NAD(P)-binding Rossmann-like Domain"/>
    <property type="match status" value="1"/>
</dbReference>
<dbReference type="AlphaFoldDB" id="A0A2V4EBX9"/>
<dbReference type="Pfam" id="PF13561">
    <property type="entry name" value="adh_short_C2"/>
    <property type="match status" value="1"/>
</dbReference>
<evidence type="ECO:0000313" key="3">
    <source>
        <dbReference type="EMBL" id="PXZ06596.1"/>
    </source>
</evidence>
<dbReference type="OrthoDB" id="9803333at2"/>
<reference evidence="5 6" key="1">
    <citation type="submission" date="2018-05" db="EMBL/GenBank/DDBJ databases">
        <title>Reference genomes for bee gut microbiota database.</title>
        <authorList>
            <person name="Ellegaard K.M."/>
        </authorList>
    </citation>
    <scope>NUCLEOTIDE SEQUENCE [LARGE SCALE GENOMIC DNA]</scope>
    <source>
        <strain evidence="3 5">ESL0177</strain>
        <strain evidence="4 6">ESL0182</strain>
    </source>
</reference>
<dbReference type="RefSeq" id="WP_110422385.1">
    <property type="nucleotide sequence ID" value="NZ_QGLP01000003.1"/>
</dbReference>
<protein>
    <submittedName>
        <fullName evidence="4">2-deoxy-D-gluconate 3-dehydrogenase</fullName>
    </submittedName>
</protein>
<dbReference type="InterPro" id="IPR002347">
    <property type="entry name" value="SDR_fam"/>
</dbReference>
<comment type="caution">
    <text evidence="4">The sequence shown here is derived from an EMBL/GenBank/DDBJ whole genome shotgun (WGS) entry which is preliminary data.</text>
</comment>
<dbReference type="InterPro" id="IPR011286">
    <property type="entry name" value="2-deoxy-D-gluc_3_DH"/>
</dbReference>
<evidence type="ECO:0000256" key="1">
    <source>
        <dbReference type="ARBA" id="ARBA00006484"/>
    </source>
</evidence>
<dbReference type="PANTHER" id="PTHR42760:SF5">
    <property type="entry name" value="2-DEHYDRO-3-DEOXY-D-GLUCONATE 5-DEHYDROGENASE"/>
    <property type="match status" value="1"/>
</dbReference>
<gene>
    <name evidence="4" type="primary">kduD</name>
    <name evidence="4" type="ORF">DKK70_00245</name>
    <name evidence="3" type="ORF">DKK79_00265</name>
</gene>
<dbReference type="InterPro" id="IPR036291">
    <property type="entry name" value="NAD(P)-bd_dom_sf"/>
</dbReference>
<keyword evidence="2" id="KW-0560">Oxidoreductase</keyword>
<dbReference type="GO" id="GO:0008678">
    <property type="term" value="F:2-deoxy-D-gluconate 3-dehydrogenase activity"/>
    <property type="evidence" value="ECO:0007669"/>
    <property type="project" value="InterPro"/>
</dbReference>
<proteinExistence type="inferred from homology"/>
<dbReference type="Proteomes" id="UP000247932">
    <property type="component" value="Unassembled WGS sequence"/>
</dbReference>
<evidence type="ECO:0000313" key="6">
    <source>
        <dbReference type="Proteomes" id="UP000247932"/>
    </source>
</evidence>
<dbReference type="PANTHER" id="PTHR42760">
    <property type="entry name" value="SHORT-CHAIN DEHYDROGENASES/REDUCTASES FAMILY MEMBER"/>
    <property type="match status" value="1"/>
</dbReference>
<dbReference type="Proteomes" id="UP000247483">
    <property type="component" value="Unassembled WGS sequence"/>
</dbReference>
<dbReference type="NCBIfam" id="NF005559">
    <property type="entry name" value="PRK07231.1"/>
    <property type="match status" value="1"/>
</dbReference>
<dbReference type="FunFam" id="3.40.50.720:FF:000084">
    <property type="entry name" value="Short-chain dehydrogenase reductase"/>
    <property type="match status" value="1"/>
</dbReference>
<dbReference type="EMBL" id="QGLR01000002">
    <property type="protein sequence ID" value="PXZ08591.1"/>
    <property type="molecule type" value="Genomic_DNA"/>
</dbReference>
<keyword evidence="6" id="KW-1185">Reference proteome</keyword>
<dbReference type="NCBIfam" id="TIGR01832">
    <property type="entry name" value="kduD"/>
    <property type="match status" value="1"/>
</dbReference>
<comment type="similarity">
    <text evidence="1">Belongs to the short-chain dehydrogenases/reductases (SDR) family.</text>
</comment>
<dbReference type="SUPFAM" id="SSF51735">
    <property type="entry name" value="NAD(P)-binding Rossmann-fold domains"/>
    <property type="match status" value="1"/>
</dbReference>
<dbReference type="GO" id="GO:0051287">
    <property type="term" value="F:NAD binding"/>
    <property type="evidence" value="ECO:0007669"/>
    <property type="project" value="InterPro"/>
</dbReference>
<dbReference type="PRINTS" id="PR00080">
    <property type="entry name" value="SDRFAMILY"/>
</dbReference>
<dbReference type="PROSITE" id="PS00061">
    <property type="entry name" value="ADH_SHORT"/>
    <property type="match status" value="1"/>
</dbReference>
<sequence>MKNKNPFDLTGKNAIVTGASRGIGKSLAMSLANAGANIIIIDVARDEQTELAIKQYNVSCETITFDLANFDKYENLISDIIKKYQHIDILINNAGIQRRHPSVDFPKNDWDLVININMNAVFFMCQQVGKHMIEQGYGKIVNIASLLAFQGGYTIPAYTAAKSAVAGFSKSLSNEWASKGITINCIAPGYIATEMNTALMNDETRNRQILERIPAGRWGNPEDLGGAAVFLSSSASDYINGFTIAVDGGWLGR</sequence>
<organism evidence="4 6">
    <name type="scientific">Gilliamella apicola</name>
    <dbReference type="NCBI Taxonomy" id="1196095"/>
    <lineage>
        <taxon>Bacteria</taxon>
        <taxon>Pseudomonadati</taxon>
        <taxon>Pseudomonadota</taxon>
        <taxon>Gammaproteobacteria</taxon>
        <taxon>Orbales</taxon>
        <taxon>Orbaceae</taxon>
        <taxon>Gilliamella</taxon>
    </lineage>
</organism>